<reference evidence="2 3" key="1">
    <citation type="submission" date="2018-08" db="EMBL/GenBank/DDBJ databases">
        <title>Sequencing the genomes of 1000 actinobacteria strains.</title>
        <authorList>
            <person name="Klenk H.-P."/>
        </authorList>
    </citation>
    <scope>NUCLEOTIDE SEQUENCE [LARGE SCALE GENOMIC DNA]</scope>
    <source>
        <strain evidence="2 3">DSM 22891</strain>
    </source>
</reference>
<dbReference type="Proteomes" id="UP000256485">
    <property type="component" value="Unassembled WGS sequence"/>
</dbReference>
<dbReference type="AlphaFoldDB" id="A0A3D9V8S1"/>
<keyword evidence="3" id="KW-1185">Reference proteome</keyword>
<feature type="region of interest" description="Disordered" evidence="1">
    <location>
        <begin position="40"/>
        <end position="79"/>
    </location>
</feature>
<proteinExistence type="predicted"/>
<accession>A0A3D9V8S1</accession>
<evidence type="ECO:0000313" key="3">
    <source>
        <dbReference type="Proteomes" id="UP000256485"/>
    </source>
</evidence>
<name>A0A3D9V8S1_THECX</name>
<protein>
    <recommendedName>
        <fullName evidence="4">PKD domain-containing protein</fullName>
    </recommendedName>
</protein>
<evidence type="ECO:0008006" key="4">
    <source>
        <dbReference type="Google" id="ProtNLM"/>
    </source>
</evidence>
<sequence length="299" mass="32250">MEGRGVRHPVSGSGRSRKLAAVLMAVAVIVFTGMLAGTAQALPPGCRPRPDGRIDCGGSEEDPRNPGPDRPGPRVPRPHDIYYTPACPYNGPPPNDPSVMCESAVRTCELRGQDGILMRIYYQWEPGGPWELQATRCVGGAQEDELQVDPGRVRLELVTRYLPAANVAVNPGNGRTLLNFPTIFYTEVGPYRETVTILGQPVTIEAEPVAFLWTWGDGQTARTTTPGRPYSPSADPSEYVTHEYTVARATPYTVDVDVEWRASFSVGGGPQQDLGTLTVTRGETASVTVLEKADVLSGS</sequence>
<gene>
    <name evidence="2" type="ORF">DFJ64_3378</name>
</gene>
<dbReference type="EMBL" id="QTUC01000001">
    <property type="protein sequence ID" value="REF37917.1"/>
    <property type="molecule type" value="Genomic_DNA"/>
</dbReference>
<evidence type="ECO:0000256" key="1">
    <source>
        <dbReference type="SAM" id="MobiDB-lite"/>
    </source>
</evidence>
<organism evidence="2 3">
    <name type="scientific">Thermasporomyces composti</name>
    <dbReference type="NCBI Taxonomy" id="696763"/>
    <lineage>
        <taxon>Bacteria</taxon>
        <taxon>Bacillati</taxon>
        <taxon>Actinomycetota</taxon>
        <taxon>Actinomycetes</taxon>
        <taxon>Propionibacteriales</taxon>
        <taxon>Nocardioidaceae</taxon>
        <taxon>Thermasporomyces</taxon>
    </lineage>
</organism>
<comment type="caution">
    <text evidence="2">The sequence shown here is derived from an EMBL/GenBank/DDBJ whole genome shotgun (WGS) entry which is preliminary data.</text>
</comment>
<feature type="compositionally biased region" description="Pro residues" evidence="1">
    <location>
        <begin position="65"/>
        <end position="75"/>
    </location>
</feature>
<evidence type="ECO:0000313" key="2">
    <source>
        <dbReference type="EMBL" id="REF37917.1"/>
    </source>
</evidence>